<organism evidence="8 9">
    <name type="scientific">Vagococcus martis</name>
    <dbReference type="NCBI Taxonomy" id="1768210"/>
    <lineage>
        <taxon>Bacteria</taxon>
        <taxon>Bacillati</taxon>
        <taxon>Bacillota</taxon>
        <taxon>Bacilli</taxon>
        <taxon>Lactobacillales</taxon>
        <taxon>Enterococcaceae</taxon>
        <taxon>Vagococcus</taxon>
    </lineage>
</organism>
<dbReference type="InterPro" id="IPR004450">
    <property type="entry name" value="Thr_synthase-like"/>
</dbReference>
<dbReference type="InterPro" id="IPR001926">
    <property type="entry name" value="TrpB-like_PALP"/>
</dbReference>
<dbReference type="GO" id="GO:0009088">
    <property type="term" value="P:threonine biosynthetic process"/>
    <property type="evidence" value="ECO:0007669"/>
    <property type="project" value="UniProtKB-UniRule"/>
</dbReference>
<dbReference type="RefSeq" id="WP_079344782.1">
    <property type="nucleotide sequence ID" value="NZ_MVAB01000001.1"/>
</dbReference>
<dbReference type="EMBL" id="MVAB01000001">
    <property type="protein sequence ID" value="OPF86787.1"/>
    <property type="molecule type" value="Genomic_DNA"/>
</dbReference>
<evidence type="ECO:0000256" key="5">
    <source>
        <dbReference type="PIRSR" id="PIRSR604450-51"/>
    </source>
</evidence>
<dbReference type="Pfam" id="PF14821">
    <property type="entry name" value="Thr_synth_N"/>
    <property type="match status" value="1"/>
</dbReference>
<dbReference type="EC" id="4.2.3.1" evidence="4"/>
<evidence type="ECO:0000259" key="6">
    <source>
        <dbReference type="Pfam" id="PF00291"/>
    </source>
</evidence>
<proteinExistence type="inferred from homology"/>
<gene>
    <name evidence="8" type="ORF">BW731_00520</name>
</gene>
<feature type="domain" description="Tryptophan synthase beta chain-like PALP" evidence="6">
    <location>
        <begin position="108"/>
        <end position="426"/>
    </location>
</feature>
<comment type="caution">
    <text evidence="8">The sequence shown here is derived from an EMBL/GenBank/DDBJ whole genome shotgun (WGS) entry which is preliminary data.</text>
</comment>
<keyword evidence="3 5" id="KW-0663">Pyridoxal phosphate</keyword>
<dbReference type="AlphaFoldDB" id="A0A1V4DE70"/>
<dbReference type="SUPFAM" id="SSF53686">
    <property type="entry name" value="Tryptophan synthase beta subunit-like PLP-dependent enzymes"/>
    <property type="match status" value="1"/>
</dbReference>
<dbReference type="GO" id="GO:0004795">
    <property type="term" value="F:threonine synthase activity"/>
    <property type="evidence" value="ECO:0007669"/>
    <property type="project" value="UniProtKB-UniRule"/>
</dbReference>
<dbReference type="NCBIfam" id="TIGR00260">
    <property type="entry name" value="thrC"/>
    <property type="match status" value="1"/>
</dbReference>
<dbReference type="PANTHER" id="PTHR43515:SF1">
    <property type="entry name" value="THREONINE SYNTHASE-LIKE 1"/>
    <property type="match status" value="1"/>
</dbReference>
<dbReference type="Pfam" id="PF00291">
    <property type="entry name" value="PALP"/>
    <property type="match status" value="1"/>
</dbReference>
<dbReference type="InterPro" id="IPR037158">
    <property type="entry name" value="Thr_synth_N_sf"/>
</dbReference>
<sequence>MKDKECYDGKKYQSTRNETINYSASQAILAGLSPDGGLFVLPNLDDVNLDVSTVLNKDYQEIASLVINQFFNEFSENDIKKCVKEAYTNTFSDEKITPLKKVGDDYVLELFHGPTCSFKDVALSLLPKLVNLSAKTQHNTNKRLILTATSGDTGKAALEGFKNDPLVDMIVYYPNNGVSTIQEKQMQTQDGGNVAVVSINGNFDDAQSNVKRLFHDEELVALLKEHHIEFSSANSVNIGRLIPQVVYYFASYAELVNTGEIQLGEKIDYIVPTGNFGNILAGYYAQQMGLPINKLICASNENNVLYDFLKTGEYDTNREFKKTSSPSMDILISSNLERMLFHLSGGDAHYVADLMNQLKTTGKFKISDELLNTIQETFGTGYATDKQVAEQIDKVYKEKGYLLDPHTAVASYVLENSPEKKEKTVILSTASPYKFVQEVSKDIPELAIDSSQDEFKLIDELEEKTNVYAPSQLKDLKHAPILHNQVIDIDEMKDIIIKQVGE</sequence>
<reference evidence="8 9" key="1">
    <citation type="submission" date="2017-02" db="EMBL/GenBank/DDBJ databases">
        <title>Vagococcus cremeus sp. nov., isolated from the small intestine of a marten, Martes flavigula.</title>
        <authorList>
            <person name="Tak E.J."/>
            <person name="Bae J.-W."/>
        </authorList>
    </citation>
    <scope>NUCLEOTIDE SEQUENCE [LARGE SCALE GENOMIC DNA]</scope>
    <source>
        <strain evidence="8 9">D7T301</strain>
    </source>
</reference>
<comment type="similarity">
    <text evidence="2">Belongs to the threonine synthase family.</text>
</comment>
<dbReference type="Gene3D" id="3.90.1380.10">
    <property type="entry name" value="Threonine synthase, N-terminal domain"/>
    <property type="match status" value="1"/>
</dbReference>
<evidence type="ECO:0000313" key="9">
    <source>
        <dbReference type="Proteomes" id="UP000189970"/>
    </source>
</evidence>
<dbReference type="InterPro" id="IPR029144">
    <property type="entry name" value="Thr_synth_N"/>
</dbReference>
<evidence type="ECO:0000259" key="7">
    <source>
        <dbReference type="Pfam" id="PF14821"/>
    </source>
</evidence>
<comment type="cofactor">
    <cofactor evidence="1 5">
        <name>pyridoxal 5'-phosphate</name>
        <dbReference type="ChEBI" id="CHEBI:597326"/>
    </cofactor>
</comment>
<dbReference type="PANTHER" id="PTHR43515">
    <property type="entry name" value="THREONINE SYNTHASE-LIKE 1"/>
    <property type="match status" value="1"/>
</dbReference>
<evidence type="ECO:0000256" key="2">
    <source>
        <dbReference type="ARBA" id="ARBA00005517"/>
    </source>
</evidence>
<protein>
    <recommendedName>
        <fullName evidence="4">Threonine synthase</fullName>
        <ecNumber evidence="4">4.2.3.1</ecNumber>
    </recommendedName>
</protein>
<dbReference type="InterPro" id="IPR036052">
    <property type="entry name" value="TrpB-like_PALP_sf"/>
</dbReference>
<feature type="domain" description="Threonine synthase N-terminal" evidence="7">
    <location>
        <begin position="11"/>
        <end position="87"/>
    </location>
</feature>
<feature type="modified residue" description="N6-(pyridoxal phosphate)lysine" evidence="5">
    <location>
        <position position="119"/>
    </location>
</feature>
<keyword evidence="9" id="KW-1185">Reference proteome</keyword>
<evidence type="ECO:0000313" key="8">
    <source>
        <dbReference type="EMBL" id="OPF86787.1"/>
    </source>
</evidence>
<dbReference type="Proteomes" id="UP000189970">
    <property type="component" value="Unassembled WGS sequence"/>
</dbReference>
<dbReference type="Gene3D" id="3.40.50.1100">
    <property type="match status" value="2"/>
</dbReference>
<evidence type="ECO:0000256" key="4">
    <source>
        <dbReference type="NCBIfam" id="TIGR00260"/>
    </source>
</evidence>
<evidence type="ECO:0000256" key="1">
    <source>
        <dbReference type="ARBA" id="ARBA00001933"/>
    </source>
</evidence>
<accession>A0A1V4DE70</accession>
<dbReference type="CDD" id="cd01560">
    <property type="entry name" value="Thr-synth_2"/>
    <property type="match status" value="1"/>
</dbReference>
<evidence type="ECO:0000256" key="3">
    <source>
        <dbReference type="ARBA" id="ARBA00022898"/>
    </source>
</evidence>
<dbReference type="GO" id="GO:0005737">
    <property type="term" value="C:cytoplasm"/>
    <property type="evidence" value="ECO:0007669"/>
    <property type="project" value="TreeGrafter"/>
</dbReference>
<name>A0A1V4DE70_9ENTE</name>